<keyword evidence="1" id="KW-0472">Membrane</keyword>
<dbReference type="AlphaFoldDB" id="A0A248K1Z7"/>
<gene>
    <name evidence="2" type="ORF">Y958_26690</name>
</gene>
<keyword evidence="1" id="KW-1133">Transmembrane helix</keyword>
<protein>
    <recommendedName>
        <fullName evidence="4">DUF2141 domain-containing protein</fullName>
    </recommendedName>
</protein>
<dbReference type="Pfam" id="PF09912">
    <property type="entry name" value="DUF2141"/>
    <property type="match status" value="1"/>
</dbReference>
<dbReference type="KEGG" id="nao:Y958_26690"/>
<keyword evidence="3" id="KW-1185">Reference proteome</keyword>
<accession>A0A248K1Z7</accession>
<name>A0A248K1Z7_9PROT</name>
<evidence type="ECO:0000313" key="3">
    <source>
        <dbReference type="Proteomes" id="UP000197153"/>
    </source>
</evidence>
<evidence type="ECO:0000313" key="2">
    <source>
        <dbReference type="EMBL" id="ASG24860.1"/>
    </source>
</evidence>
<organism evidence="2 3">
    <name type="scientific">Nitrospirillum viridazoti CBAmc</name>
    <dbReference type="NCBI Taxonomy" id="1441467"/>
    <lineage>
        <taxon>Bacteria</taxon>
        <taxon>Pseudomonadati</taxon>
        <taxon>Pseudomonadota</taxon>
        <taxon>Alphaproteobacteria</taxon>
        <taxon>Rhodospirillales</taxon>
        <taxon>Azospirillaceae</taxon>
        <taxon>Nitrospirillum</taxon>
        <taxon>Nitrospirillum viridazoti</taxon>
    </lineage>
</organism>
<dbReference type="Proteomes" id="UP000197153">
    <property type="component" value="Chromosome 3"/>
</dbReference>
<sequence length="228" mass="24422">MKVSETRNRLCRKMTTSRMREVFTGLEVHPRPPVHGAGGRARKNGLVGDVLVMRGKLNARAVLAGIWSLAAVAALMTAALVLPAAARAEKAVAMPGPPCDPDDAAQVRLRLSVTGMHSGKGNVTITIYPDDADHFLDGAYKVARQILPVVLPVTEACFVLPQAGHYAVALFHDENDNGHFDTTMLGIPAEGYGFSNNPTLYLGPPDLGKVRIPVQAGDNPVSVLMKYY</sequence>
<dbReference type="EMBL" id="CP022112">
    <property type="protein sequence ID" value="ASG24860.1"/>
    <property type="molecule type" value="Genomic_DNA"/>
</dbReference>
<dbReference type="InterPro" id="IPR018673">
    <property type="entry name" value="DUF2141"/>
</dbReference>
<evidence type="ECO:0008006" key="4">
    <source>
        <dbReference type="Google" id="ProtNLM"/>
    </source>
</evidence>
<feature type="transmembrane region" description="Helical" evidence="1">
    <location>
        <begin position="61"/>
        <end position="85"/>
    </location>
</feature>
<keyword evidence="1" id="KW-0812">Transmembrane</keyword>
<evidence type="ECO:0000256" key="1">
    <source>
        <dbReference type="SAM" id="Phobius"/>
    </source>
</evidence>
<proteinExistence type="predicted"/>
<reference evidence="2 3" key="1">
    <citation type="submission" date="2017-06" db="EMBL/GenBank/DDBJ databases">
        <title>Complete genome sequence of Nitrospirillum amazonense strain CBAmC, an endophytic nitrogen-fixing and plant growth-promoting bacterium, isolated from sugarcane.</title>
        <authorList>
            <person name="Schwab S."/>
            <person name="dos Santos Teixeira K.R."/>
            <person name="Simoes Araujo J.L."/>
            <person name="Soares Vidal M."/>
            <person name="Borges de Freitas H.R."/>
            <person name="Rivello Crivelaro A.L."/>
            <person name="Bueno de Camargo Nunes A."/>
            <person name="dos Santos C.M."/>
            <person name="Palmeira da Silva Rosa D."/>
            <person name="da Silva Padilha D."/>
            <person name="da Silva E."/>
            <person name="Araujo Terra L."/>
            <person name="Soares Mendes V."/>
            <person name="Farinelli L."/>
            <person name="Magalhaes Cruz L."/>
            <person name="Baldani J.I."/>
        </authorList>
    </citation>
    <scope>NUCLEOTIDE SEQUENCE [LARGE SCALE GENOMIC DNA]</scope>
    <source>
        <strain evidence="2 3">CBAmC</strain>
    </source>
</reference>